<name>A0A8J2Z2U0_9GAMM</name>
<dbReference type="OrthoDB" id="5623591at2"/>
<dbReference type="RefSeq" id="WP_117001616.1">
    <property type="nucleotide sequence ID" value="NZ_BMJS01000003.1"/>
</dbReference>
<accession>A0A8J2Z2U0</accession>
<dbReference type="EMBL" id="BMJS01000003">
    <property type="protein sequence ID" value="GGF90915.1"/>
    <property type="molecule type" value="Genomic_DNA"/>
</dbReference>
<proteinExistence type="predicted"/>
<dbReference type="Proteomes" id="UP000636949">
    <property type="component" value="Unassembled WGS sequence"/>
</dbReference>
<gene>
    <name evidence="1" type="ORF">GCM10010995_05250</name>
</gene>
<dbReference type="SUPFAM" id="SSF101908">
    <property type="entry name" value="Putative isomerase YbhE"/>
    <property type="match status" value="1"/>
</dbReference>
<protein>
    <submittedName>
        <fullName evidence="1">Uncharacterized protein</fullName>
    </submittedName>
</protein>
<reference evidence="1" key="2">
    <citation type="submission" date="2020-09" db="EMBL/GenBank/DDBJ databases">
        <authorList>
            <person name="Sun Q."/>
            <person name="Zhou Y."/>
        </authorList>
    </citation>
    <scope>NUCLEOTIDE SEQUENCE</scope>
    <source>
        <strain evidence="1">CGMCC 1.15758</strain>
    </source>
</reference>
<reference evidence="1" key="1">
    <citation type="journal article" date="2014" name="Int. J. Syst. Evol. Microbiol.">
        <title>Complete genome sequence of Corynebacterium casei LMG S-19264T (=DSM 44701T), isolated from a smear-ripened cheese.</title>
        <authorList>
            <consortium name="US DOE Joint Genome Institute (JGI-PGF)"/>
            <person name="Walter F."/>
            <person name="Albersmeier A."/>
            <person name="Kalinowski J."/>
            <person name="Ruckert C."/>
        </authorList>
    </citation>
    <scope>NUCLEOTIDE SEQUENCE</scope>
    <source>
        <strain evidence="1">CGMCC 1.15758</strain>
    </source>
</reference>
<comment type="caution">
    <text evidence="1">The sequence shown here is derived from an EMBL/GenBank/DDBJ whole genome shotgun (WGS) entry which is preliminary data.</text>
</comment>
<dbReference type="AlphaFoldDB" id="A0A8J2Z2U0"/>
<sequence length="520" mass="60025">MTDNEFDVYWANMLEALVRMLEAYQPSFKFLDKEYYKAKEKHALELRISLASLRDNFDQPDHFVQLLELIDWLRVHANDNTLQYPWYKPEWLSSSNSLNDIHGKIKTLIVRYYLSRPMVKSIGCYDNQLLQNASISRMNFQQIQLKGISMHPSFLRILIDYLTTDDWLEFKLSCQATYRALPHIMLNKDLTHIYSDHPQVTREYRSFESLAICANGQLMTSNSNKIDFWLLKDSRCTFQDSIILTSDPEDVHDPFNLGLGEIVEGVWSNHRAIIGTNTLGEIIFVLNQANDTFKIINLVEYDTLCTIFLPVANNTVLLETCDNRITVLRDDKLTISVEQLTSSIVEFVRLNNGSVAFVTEEEPSLFIVDLSNLDEINSTDDQGLVGYTAICQLHDGSIIAGNKYGKIFLWSENNHFQGVNNRFTKRRQIYDIGDYRVDMLKLLPDGRIVILYGNKNLGILKINKNKNENENVVLTKLYQLQCSRKLKVIISPLGDIVACDALGNFYVWSSTLKLREYDEN</sequence>
<evidence type="ECO:0000313" key="1">
    <source>
        <dbReference type="EMBL" id="GGF90915.1"/>
    </source>
</evidence>
<organism evidence="1 2">
    <name type="scientific">Cysteiniphilum litorale</name>
    <dbReference type="NCBI Taxonomy" id="2056700"/>
    <lineage>
        <taxon>Bacteria</taxon>
        <taxon>Pseudomonadati</taxon>
        <taxon>Pseudomonadota</taxon>
        <taxon>Gammaproteobacteria</taxon>
        <taxon>Thiotrichales</taxon>
        <taxon>Fastidiosibacteraceae</taxon>
        <taxon>Cysteiniphilum</taxon>
    </lineage>
</organism>
<keyword evidence="2" id="KW-1185">Reference proteome</keyword>
<evidence type="ECO:0000313" key="2">
    <source>
        <dbReference type="Proteomes" id="UP000636949"/>
    </source>
</evidence>